<dbReference type="InterPro" id="IPR011330">
    <property type="entry name" value="Glyco_hydro/deAcase_b/a-brl"/>
</dbReference>
<dbReference type="OrthoDB" id="9806342at2"/>
<organism evidence="4 5">
    <name type="scientific">Gemella haemolysans</name>
    <dbReference type="NCBI Taxonomy" id="1379"/>
    <lineage>
        <taxon>Bacteria</taxon>
        <taxon>Bacillati</taxon>
        <taxon>Bacillota</taxon>
        <taxon>Bacilli</taxon>
        <taxon>Bacillales</taxon>
        <taxon>Gemellaceae</taxon>
        <taxon>Gemella</taxon>
    </lineage>
</organism>
<dbReference type="Proteomes" id="UP000070355">
    <property type="component" value="Unassembled WGS sequence"/>
</dbReference>
<dbReference type="EMBL" id="LSDC01000026">
    <property type="protein sequence ID" value="KXB62162.1"/>
    <property type="molecule type" value="Genomic_DNA"/>
</dbReference>
<evidence type="ECO:0000313" key="5">
    <source>
        <dbReference type="Proteomes" id="UP000070355"/>
    </source>
</evidence>
<dbReference type="Gene3D" id="3.30.565.50">
    <property type="match status" value="1"/>
</dbReference>
<dbReference type="PANTHER" id="PTHR10587:SF133">
    <property type="entry name" value="CHITIN DEACETYLASE 1-RELATED"/>
    <property type="match status" value="1"/>
</dbReference>
<proteinExistence type="predicted"/>
<dbReference type="SUPFAM" id="SSF88713">
    <property type="entry name" value="Glycoside hydrolase/deacetylase"/>
    <property type="match status" value="1"/>
</dbReference>
<dbReference type="PATRIC" id="fig|1379.3.peg.479"/>
<accession>A0A134A395</accession>
<gene>
    <name evidence="4" type="ORF">HMPREF3186_00483</name>
</gene>
<dbReference type="Pfam" id="PF01522">
    <property type="entry name" value="Polysacc_deac_1"/>
    <property type="match status" value="1"/>
</dbReference>
<dbReference type="InterPro" id="IPR002509">
    <property type="entry name" value="NODB_dom"/>
</dbReference>
<keyword evidence="1" id="KW-0479">Metal-binding</keyword>
<dbReference type="InterPro" id="IPR040802">
    <property type="entry name" value="PgdA_N"/>
</dbReference>
<dbReference type="Pfam" id="PF18627">
    <property type="entry name" value="PgdA_N"/>
    <property type="match status" value="1"/>
</dbReference>
<dbReference type="AlphaFoldDB" id="A0A134A395"/>
<dbReference type="Gene3D" id="3.90.640.30">
    <property type="match status" value="1"/>
</dbReference>
<feature type="domain" description="NodB homology" evidence="3">
    <location>
        <begin position="265"/>
        <end position="438"/>
    </location>
</feature>
<dbReference type="GO" id="GO:0016020">
    <property type="term" value="C:membrane"/>
    <property type="evidence" value="ECO:0007669"/>
    <property type="project" value="TreeGrafter"/>
</dbReference>
<dbReference type="STRING" id="1379.HMPREF3186_00483"/>
<evidence type="ECO:0000313" key="4">
    <source>
        <dbReference type="EMBL" id="KXB62162.1"/>
    </source>
</evidence>
<dbReference type="InterPro" id="IPR050248">
    <property type="entry name" value="Polysacc_deacetylase_ArnD"/>
</dbReference>
<dbReference type="SUPFAM" id="SSF144015">
    <property type="entry name" value="Peptidoglycan deacetylase N-terminal noncatalytic region"/>
    <property type="match status" value="1"/>
</dbReference>
<evidence type="ECO:0000259" key="3">
    <source>
        <dbReference type="PROSITE" id="PS51677"/>
    </source>
</evidence>
<name>A0A134A395_9BACL</name>
<dbReference type="GO" id="GO:0046872">
    <property type="term" value="F:metal ion binding"/>
    <property type="evidence" value="ECO:0007669"/>
    <property type="project" value="UniProtKB-KW"/>
</dbReference>
<dbReference type="Gene3D" id="3.20.20.370">
    <property type="entry name" value="Glycoside hydrolase/deacetylase"/>
    <property type="match status" value="1"/>
</dbReference>
<dbReference type="PROSITE" id="PS51677">
    <property type="entry name" value="NODB"/>
    <property type="match status" value="1"/>
</dbReference>
<protein>
    <submittedName>
        <fullName evidence="4">Polysaccharide deacetylase</fullName>
    </submittedName>
</protein>
<evidence type="ECO:0000256" key="1">
    <source>
        <dbReference type="ARBA" id="ARBA00022723"/>
    </source>
</evidence>
<dbReference type="PANTHER" id="PTHR10587">
    <property type="entry name" value="GLYCOSYL TRANSFERASE-RELATED"/>
    <property type="match status" value="1"/>
</dbReference>
<dbReference type="RefSeq" id="WP_060913762.1">
    <property type="nucleotide sequence ID" value="NZ_KQ959932.1"/>
</dbReference>
<keyword evidence="2" id="KW-0378">Hydrolase</keyword>
<evidence type="ECO:0000256" key="2">
    <source>
        <dbReference type="ARBA" id="ARBA00022801"/>
    </source>
</evidence>
<dbReference type="GO" id="GO:0005975">
    <property type="term" value="P:carbohydrate metabolic process"/>
    <property type="evidence" value="ECO:0007669"/>
    <property type="project" value="InterPro"/>
</dbReference>
<comment type="caution">
    <text evidence="4">The sequence shown here is derived from an EMBL/GenBank/DDBJ whole genome shotgun (WGS) entry which is preliminary data.</text>
</comment>
<reference evidence="5" key="1">
    <citation type="submission" date="2016-01" db="EMBL/GenBank/DDBJ databases">
        <authorList>
            <person name="Mitreva M."/>
            <person name="Pepin K.H."/>
            <person name="Mihindukulasuriya K.A."/>
            <person name="Fulton R."/>
            <person name="Fronick C."/>
            <person name="O'Laughlin M."/>
            <person name="Miner T."/>
            <person name="Herter B."/>
            <person name="Rosa B.A."/>
            <person name="Cordes M."/>
            <person name="Tomlinson C."/>
            <person name="Wollam A."/>
            <person name="Palsikar V.B."/>
            <person name="Mardis E.R."/>
            <person name="Wilson R.K."/>
        </authorList>
    </citation>
    <scope>NUCLEOTIDE SEQUENCE [LARGE SCALE GENOMIC DNA]</scope>
    <source>
        <strain evidence="5">DNF01167</strain>
    </source>
</reference>
<sequence length="458" mass="51929">MKKLGILLGILCMLVCTFLLFFGDTAYNKWQEYNFQSDVKKIVEDGDKSELAKNSTVKSGWIGDKYVKVYYPNSNIEQTNEIKERLDDETKGLIEGNLNFDKDIKEIAFYGVVEKESNFAAVKEVSAKKVSHKVESRKVESASESMVSSIYLDKDNKEFTLSSLFSSPDEAKQKFLSKIKQQLAVKGLSEEDINAIIIKLRNQDMATWKFIYDEAKFKIAVDENKSGLKSVDIPVNDLYKYIDGTYLKAEDLAKYNEYIKKRSRKAVALTFDDGPNPNTTPVALELLKKYNAKATFFMVGRSVAGNEDIIKQVVAEGHQIGNHSWSHPLLTKISLEEAKSQINDTTEALKKASGQDVHIMRPPYGGINSTIQAAVDQSFILWNIDTLDWKNRNTASIMREVRKTQPGSIILMHDIHQTSIDALPTVLQYLTEQGFELVTVEELMGDQLELHQKYTNRE</sequence>
<dbReference type="GO" id="GO:0016810">
    <property type="term" value="F:hydrolase activity, acting on carbon-nitrogen (but not peptide) bonds"/>
    <property type="evidence" value="ECO:0007669"/>
    <property type="project" value="InterPro"/>
</dbReference>